<evidence type="ECO:0000313" key="2">
    <source>
        <dbReference type="Proteomes" id="UP000814140"/>
    </source>
</evidence>
<protein>
    <submittedName>
        <fullName evidence="1">Uncharacterized protein</fullName>
    </submittedName>
</protein>
<accession>A0ACB8SMT3</accession>
<evidence type="ECO:0000313" key="1">
    <source>
        <dbReference type="EMBL" id="KAI0057689.1"/>
    </source>
</evidence>
<dbReference type="EMBL" id="MU277244">
    <property type="protein sequence ID" value="KAI0057689.1"/>
    <property type="molecule type" value="Genomic_DNA"/>
</dbReference>
<keyword evidence="2" id="KW-1185">Reference proteome</keyword>
<comment type="caution">
    <text evidence="1">The sequence shown here is derived from an EMBL/GenBank/DDBJ whole genome shotgun (WGS) entry which is preliminary data.</text>
</comment>
<reference evidence="1" key="2">
    <citation type="journal article" date="2022" name="New Phytol.">
        <title>Evolutionary transition to the ectomycorrhizal habit in the genomes of a hyperdiverse lineage of mushroom-forming fungi.</title>
        <authorList>
            <person name="Looney B."/>
            <person name="Miyauchi S."/>
            <person name="Morin E."/>
            <person name="Drula E."/>
            <person name="Courty P.E."/>
            <person name="Kohler A."/>
            <person name="Kuo A."/>
            <person name="LaButti K."/>
            <person name="Pangilinan J."/>
            <person name="Lipzen A."/>
            <person name="Riley R."/>
            <person name="Andreopoulos W."/>
            <person name="He G."/>
            <person name="Johnson J."/>
            <person name="Nolan M."/>
            <person name="Tritt A."/>
            <person name="Barry K.W."/>
            <person name="Grigoriev I.V."/>
            <person name="Nagy L.G."/>
            <person name="Hibbett D."/>
            <person name="Henrissat B."/>
            <person name="Matheny P.B."/>
            <person name="Labbe J."/>
            <person name="Martin F.M."/>
        </authorList>
    </citation>
    <scope>NUCLEOTIDE SEQUENCE</scope>
    <source>
        <strain evidence="1">HHB10654</strain>
    </source>
</reference>
<sequence>MSTLQPTHTGAMVQLGWNAGPRHARVWGLAKSFTKNLSANDRYAADQRAVAALSLMWSFVRTCLPLEIVDAVEDVLDEAGMPRLATRNIEQGKLKEHLLLENIIYSFPLAQRAPPEGYLSQGYAAYVSKT</sequence>
<gene>
    <name evidence="1" type="ORF">BV25DRAFT_1812114</name>
</gene>
<dbReference type="Proteomes" id="UP000814140">
    <property type="component" value="Unassembled WGS sequence"/>
</dbReference>
<organism evidence="1 2">
    <name type="scientific">Artomyces pyxidatus</name>
    <dbReference type="NCBI Taxonomy" id="48021"/>
    <lineage>
        <taxon>Eukaryota</taxon>
        <taxon>Fungi</taxon>
        <taxon>Dikarya</taxon>
        <taxon>Basidiomycota</taxon>
        <taxon>Agaricomycotina</taxon>
        <taxon>Agaricomycetes</taxon>
        <taxon>Russulales</taxon>
        <taxon>Auriscalpiaceae</taxon>
        <taxon>Artomyces</taxon>
    </lineage>
</organism>
<proteinExistence type="predicted"/>
<reference evidence="1" key="1">
    <citation type="submission" date="2021-03" db="EMBL/GenBank/DDBJ databases">
        <authorList>
            <consortium name="DOE Joint Genome Institute"/>
            <person name="Ahrendt S."/>
            <person name="Looney B.P."/>
            <person name="Miyauchi S."/>
            <person name="Morin E."/>
            <person name="Drula E."/>
            <person name="Courty P.E."/>
            <person name="Chicoki N."/>
            <person name="Fauchery L."/>
            <person name="Kohler A."/>
            <person name="Kuo A."/>
            <person name="Labutti K."/>
            <person name="Pangilinan J."/>
            <person name="Lipzen A."/>
            <person name="Riley R."/>
            <person name="Andreopoulos W."/>
            <person name="He G."/>
            <person name="Johnson J."/>
            <person name="Barry K.W."/>
            <person name="Grigoriev I.V."/>
            <person name="Nagy L."/>
            <person name="Hibbett D."/>
            <person name="Henrissat B."/>
            <person name="Matheny P.B."/>
            <person name="Labbe J."/>
            <person name="Martin F."/>
        </authorList>
    </citation>
    <scope>NUCLEOTIDE SEQUENCE</scope>
    <source>
        <strain evidence="1">HHB10654</strain>
    </source>
</reference>
<name>A0ACB8SMT3_9AGAM</name>